<dbReference type="Proteomes" id="UP001141552">
    <property type="component" value="Unassembled WGS sequence"/>
</dbReference>
<organism evidence="1 2">
    <name type="scientific">Turnera subulata</name>
    <dbReference type="NCBI Taxonomy" id="218843"/>
    <lineage>
        <taxon>Eukaryota</taxon>
        <taxon>Viridiplantae</taxon>
        <taxon>Streptophyta</taxon>
        <taxon>Embryophyta</taxon>
        <taxon>Tracheophyta</taxon>
        <taxon>Spermatophyta</taxon>
        <taxon>Magnoliopsida</taxon>
        <taxon>eudicotyledons</taxon>
        <taxon>Gunneridae</taxon>
        <taxon>Pentapetalae</taxon>
        <taxon>rosids</taxon>
        <taxon>fabids</taxon>
        <taxon>Malpighiales</taxon>
        <taxon>Passifloraceae</taxon>
        <taxon>Turnera</taxon>
    </lineage>
</organism>
<proteinExistence type="predicted"/>
<evidence type="ECO:0000313" key="2">
    <source>
        <dbReference type="Proteomes" id="UP001141552"/>
    </source>
</evidence>
<protein>
    <submittedName>
        <fullName evidence="1">Uncharacterized protein</fullName>
    </submittedName>
</protein>
<gene>
    <name evidence="1" type="ORF">Tsubulata_032908</name>
</gene>
<sequence length="146" mass="16287">MILMFRQKFGSFSLGDSDNCSHPSSLQDLFIQCLQSLGLHPDSIQHLVEVIQGHYRSSNEVILEDVCLFIHMMAYFSLFSSPMKFVVGAVSVLPLRTNEASVGDKINLKCEILEVKAKNILRETGVSCRSNVLVLSQLVEDKVVNV</sequence>
<dbReference type="OrthoDB" id="1386367at2759"/>
<keyword evidence="2" id="KW-1185">Reference proteome</keyword>
<dbReference type="EMBL" id="JAKUCV010007311">
    <property type="protein sequence ID" value="KAJ4823975.1"/>
    <property type="molecule type" value="Genomic_DNA"/>
</dbReference>
<dbReference type="AlphaFoldDB" id="A0A9Q0F2S1"/>
<reference evidence="1" key="1">
    <citation type="submission" date="2022-02" db="EMBL/GenBank/DDBJ databases">
        <authorList>
            <person name="Henning P.M."/>
            <person name="McCubbin A.G."/>
            <person name="Shore J.S."/>
        </authorList>
    </citation>
    <scope>NUCLEOTIDE SEQUENCE</scope>
    <source>
        <strain evidence="1">F60SS</strain>
        <tissue evidence="1">Leaves</tissue>
    </source>
</reference>
<accession>A0A9Q0F2S1</accession>
<comment type="caution">
    <text evidence="1">The sequence shown here is derived from an EMBL/GenBank/DDBJ whole genome shotgun (WGS) entry which is preliminary data.</text>
</comment>
<name>A0A9Q0F2S1_9ROSI</name>
<reference evidence="1" key="2">
    <citation type="journal article" date="2023" name="Plants (Basel)">
        <title>Annotation of the Turnera subulata (Passifloraceae) Draft Genome Reveals the S-Locus Evolved after the Divergence of Turneroideae from Passifloroideae in a Stepwise Manner.</title>
        <authorList>
            <person name="Henning P.M."/>
            <person name="Roalson E.H."/>
            <person name="Mir W."/>
            <person name="McCubbin A.G."/>
            <person name="Shore J.S."/>
        </authorList>
    </citation>
    <scope>NUCLEOTIDE SEQUENCE</scope>
    <source>
        <strain evidence="1">F60SS</strain>
    </source>
</reference>
<evidence type="ECO:0000313" key="1">
    <source>
        <dbReference type="EMBL" id="KAJ4823975.1"/>
    </source>
</evidence>